<feature type="region of interest" description="Disordered" evidence="1">
    <location>
        <begin position="186"/>
        <end position="216"/>
    </location>
</feature>
<evidence type="ECO:0000256" key="2">
    <source>
        <dbReference type="SAM" id="Phobius"/>
    </source>
</evidence>
<name>U6KK10_9EIME</name>
<dbReference type="OrthoDB" id="346749at2759"/>
<feature type="region of interest" description="Disordered" evidence="1">
    <location>
        <begin position="153"/>
        <end position="173"/>
    </location>
</feature>
<feature type="region of interest" description="Disordered" evidence="1">
    <location>
        <begin position="58"/>
        <end position="91"/>
    </location>
</feature>
<reference evidence="3" key="1">
    <citation type="submission" date="2013-10" db="EMBL/GenBank/DDBJ databases">
        <title>Genomic analysis of the causative agents of coccidiosis in chickens.</title>
        <authorList>
            <person name="Reid A.J."/>
            <person name="Blake D."/>
            <person name="Billington K."/>
            <person name="Browne H."/>
            <person name="Dunn M."/>
            <person name="Hung S."/>
            <person name="Kawahara F."/>
            <person name="Miranda-Saavedra D."/>
            <person name="Mourier T."/>
            <person name="Nagra H."/>
            <person name="Otto T.D."/>
            <person name="Rawlings N."/>
            <person name="Sanchez A."/>
            <person name="Sanders M."/>
            <person name="Subramaniam C."/>
            <person name="Tay Y."/>
            <person name="Dear P."/>
            <person name="Doerig C."/>
            <person name="Gruber A."/>
            <person name="Parkinson J."/>
            <person name="Shirley M."/>
            <person name="Wan K.L."/>
            <person name="Berriman M."/>
            <person name="Tomley F."/>
            <person name="Pain A."/>
        </authorList>
    </citation>
    <scope>NUCLEOTIDE SEQUENCE [LARGE SCALE GENOMIC DNA]</scope>
    <source>
        <strain evidence="3">Houghton</strain>
    </source>
</reference>
<protein>
    <submittedName>
        <fullName evidence="3">Uncharacterized protein</fullName>
    </submittedName>
</protein>
<feature type="transmembrane region" description="Helical" evidence="2">
    <location>
        <begin position="318"/>
        <end position="337"/>
    </location>
</feature>
<organism evidence="3 4">
    <name type="scientific">Eimeria mitis</name>
    <dbReference type="NCBI Taxonomy" id="44415"/>
    <lineage>
        <taxon>Eukaryota</taxon>
        <taxon>Sar</taxon>
        <taxon>Alveolata</taxon>
        <taxon>Apicomplexa</taxon>
        <taxon>Conoidasida</taxon>
        <taxon>Coccidia</taxon>
        <taxon>Eucoccidiorida</taxon>
        <taxon>Eimeriorina</taxon>
        <taxon>Eimeriidae</taxon>
        <taxon>Eimeria</taxon>
    </lineage>
</organism>
<keyword evidence="4" id="KW-1185">Reference proteome</keyword>
<proteinExistence type="predicted"/>
<evidence type="ECO:0000313" key="3">
    <source>
        <dbReference type="EMBL" id="CDJ36607.1"/>
    </source>
</evidence>
<dbReference type="VEuPathDB" id="ToxoDB:EMH_0091740"/>
<dbReference type="GeneID" id="60404549"/>
<keyword evidence="2" id="KW-1133">Transmembrane helix</keyword>
<evidence type="ECO:0000313" key="4">
    <source>
        <dbReference type="Proteomes" id="UP000030744"/>
    </source>
</evidence>
<dbReference type="EMBL" id="HG736380">
    <property type="protein sequence ID" value="CDJ36607.1"/>
    <property type="molecule type" value="Genomic_DNA"/>
</dbReference>
<feature type="compositionally biased region" description="Low complexity" evidence="1">
    <location>
        <begin position="157"/>
        <end position="166"/>
    </location>
</feature>
<reference evidence="3" key="2">
    <citation type="submission" date="2013-10" db="EMBL/GenBank/DDBJ databases">
        <authorList>
            <person name="Aslett M."/>
        </authorList>
    </citation>
    <scope>NUCLEOTIDE SEQUENCE [LARGE SCALE GENOMIC DNA]</scope>
    <source>
        <strain evidence="3">Houghton</strain>
    </source>
</reference>
<evidence type="ECO:0000256" key="1">
    <source>
        <dbReference type="SAM" id="MobiDB-lite"/>
    </source>
</evidence>
<dbReference type="Proteomes" id="UP000030744">
    <property type="component" value="Unassembled WGS sequence"/>
</dbReference>
<gene>
    <name evidence="3" type="ORF">EMH_0091740</name>
</gene>
<sequence length="353" mass="38142">MLHITRLRQALLSSAKEVGEVLSKALRADEASRVSQVVASFLDGPHASPAEEVPLTAAPADHSSSRVSVPTAHPAASSHVSEQRKGASFSNACDGPSFERAAFPSNSFSELCTTKTASREFDSRLNESEGWFLTDMISGCEDGSLHARMLRRGTNGSAASSVSSRSSRSRDHGSIVMVSSVESLLSEDKDDDVDSLSSGGSPKDEESSRSRHKLPISVSSVYPSAGEISGDVVETTTDLEQQAEQDNVPLLSELEKQCGDEAIYLINRKRICGGEKFYMIEAGHGWSGYQSLEVNTSERILRSLEESALTVVSSKYCMNLAGIFLIYLTVLALYLVLRNGWFSAHHIYILTAA</sequence>
<dbReference type="AlphaFoldDB" id="U6KK10"/>
<keyword evidence="2" id="KW-0812">Transmembrane</keyword>
<dbReference type="RefSeq" id="XP_037878895.1">
    <property type="nucleotide sequence ID" value="XM_038023041.1"/>
</dbReference>
<accession>U6KK10</accession>
<keyword evidence="2" id="KW-0472">Membrane</keyword>